<dbReference type="InterPro" id="IPR036188">
    <property type="entry name" value="FAD/NAD-bd_sf"/>
</dbReference>
<keyword evidence="2" id="KW-0547">Nucleotide-binding</keyword>
<proteinExistence type="predicted"/>
<evidence type="ECO:0000313" key="4">
    <source>
        <dbReference type="Proteomes" id="UP001157439"/>
    </source>
</evidence>
<feature type="binding site" evidence="2">
    <location>
        <position position="343"/>
    </location>
    <ligand>
        <name>FAD</name>
        <dbReference type="ChEBI" id="CHEBI:57692"/>
    </ligand>
</feature>
<dbReference type="Pfam" id="PF04820">
    <property type="entry name" value="Trp_halogenase"/>
    <property type="match status" value="1"/>
</dbReference>
<dbReference type="GO" id="GO:0004497">
    <property type="term" value="F:monooxygenase activity"/>
    <property type="evidence" value="ECO:0007669"/>
    <property type="project" value="InterPro"/>
</dbReference>
<accession>A0AA37TQH8</accession>
<dbReference type="PIRSF" id="PIRSF011396">
    <property type="entry name" value="Trp_halogenase"/>
    <property type="match status" value="1"/>
</dbReference>
<protein>
    <submittedName>
        <fullName evidence="3">Tryptophan halogenase</fullName>
    </submittedName>
</protein>
<name>A0AA37TQH8_9GAMM</name>
<evidence type="ECO:0000256" key="2">
    <source>
        <dbReference type="PIRSR" id="PIRSR011396-2"/>
    </source>
</evidence>
<reference evidence="3 4" key="1">
    <citation type="journal article" date="2014" name="Int. J. Syst. Evol. Microbiol.">
        <title>Complete genome sequence of Corynebacterium casei LMG S-19264T (=DSM 44701T), isolated from a smear-ripened cheese.</title>
        <authorList>
            <consortium name="US DOE Joint Genome Institute (JGI-PGF)"/>
            <person name="Walter F."/>
            <person name="Albersmeier A."/>
            <person name="Kalinowski J."/>
            <person name="Ruckert C."/>
        </authorList>
    </citation>
    <scope>NUCLEOTIDE SEQUENCE [LARGE SCALE GENOMIC DNA]</scope>
    <source>
        <strain evidence="3 4">NBRC 112785</strain>
    </source>
</reference>
<dbReference type="Proteomes" id="UP001157439">
    <property type="component" value="Unassembled WGS sequence"/>
</dbReference>
<dbReference type="GO" id="GO:0000166">
    <property type="term" value="F:nucleotide binding"/>
    <property type="evidence" value="ECO:0007669"/>
    <property type="project" value="UniProtKB-KW"/>
</dbReference>
<evidence type="ECO:0000256" key="1">
    <source>
        <dbReference type="PIRSR" id="PIRSR011396-1"/>
    </source>
</evidence>
<feature type="binding site" evidence="2">
    <location>
        <position position="330"/>
    </location>
    <ligand>
        <name>FAD</name>
        <dbReference type="ChEBI" id="CHEBI:57692"/>
    </ligand>
</feature>
<organism evidence="3 4">
    <name type="scientific">Paraferrimonas haliotis</name>
    <dbReference type="NCBI Taxonomy" id="2013866"/>
    <lineage>
        <taxon>Bacteria</taxon>
        <taxon>Pseudomonadati</taxon>
        <taxon>Pseudomonadota</taxon>
        <taxon>Gammaproteobacteria</taxon>
        <taxon>Alteromonadales</taxon>
        <taxon>Ferrimonadaceae</taxon>
        <taxon>Paraferrimonas</taxon>
    </lineage>
</organism>
<comment type="caution">
    <text evidence="3">The sequence shown here is derived from an EMBL/GenBank/DDBJ whole genome shotgun (WGS) entry which is preliminary data.</text>
</comment>
<dbReference type="RefSeq" id="WP_095496942.1">
    <property type="nucleotide sequence ID" value="NZ_BSPO01000002.1"/>
</dbReference>
<dbReference type="InterPro" id="IPR006905">
    <property type="entry name" value="Flavin_halogenase"/>
</dbReference>
<evidence type="ECO:0000313" key="3">
    <source>
        <dbReference type="EMBL" id="GLS83520.1"/>
    </source>
</evidence>
<feature type="binding site" evidence="2">
    <location>
        <position position="80"/>
    </location>
    <ligand>
        <name>7-chloro-L-tryptophan</name>
        <dbReference type="ChEBI" id="CHEBI:58713"/>
    </ligand>
</feature>
<dbReference type="AlphaFoldDB" id="A0AA37TQH8"/>
<dbReference type="PANTHER" id="PTHR43747">
    <property type="entry name" value="FAD-BINDING PROTEIN"/>
    <property type="match status" value="1"/>
</dbReference>
<dbReference type="InterPro" id="IPR050816">
    <property type="entry name" value="Flavin-dep_Halogenase_NPB"/>
</dbReference>
<dbReference type="EMBL" id="BSPO01000002">
    <property type="protein sequence ID" value="GLS83520.1"/>
    <property type="molecule type" value="Genomic_DNA"/>
</dbReference>
<feature type="active site" evidence="1">
    <location>
        <position position="80"/>
    </location>
</feature>
<feature type="binding site" evidence="2">
    <location>
        <begin position="15"/>
        <end position="18"/>
    </location>
    <ligand>
        <name>FAD</name>
        <dbReference type="ChEBI" id="CHEBI:57692"/>
    </ligand>
</feature>
<dbReference type="SUPFAM" id="SSF51905">
    <property type="entry name" value="FAD/NAD(P)-binding domain"/>
    <property type="match status" value="1"/>
</dbReference>
<dbReference type="Gene3D" id="3.50.50.60">
    <property type="entry name" value="FAD/NAD(P)-binding domain"/>
    <property type="match status" value="1"/>
</dbReference>
<keyword evidence="4" id="KW-1185">Reference proteome</keyword>
<feature type="binding site" evidence="2">
    <location>
        <position position="339"/>
    </location>
    <ligand>
        <name>L-tryptophan</name>
        <dbReference type="ChEBI" id="CHEBI:57912"/>
    </ligand>
</feature>
<dbReference type="InterPro" id="IPR033856">
    <property type="entry name" value="Trp_halogen"/>
</dbReference>
<keyword evidence="2" id="KW-0274">FAD</keyword>
<dbReference type="PANTHER" id="PTHR43747:SF4">
    <property type="entry name" value="FLAVIN-DEPENDENT TRYPTOPHAN HALOGENASE"/>
    <property type="match status" value="1"/>
</dbReference>
<sequence>MSSLSPVKHVVIAGGGTAGWMACAAIAKLVGKQVKVTLIESDDIGTVGVGEATIPPIRTFHKLLGINEQSFMRRTSATFKLGIQFKHWGQTDSDYIHSFGATGRECWAGEFHHFWMQGLQQGIEGDFGSYCYELQAAKAGKFGFSKQNPINYAYHLDATRYAMFLREFATELGAKRQEGKIVAVNKRTNDGYIESITLANGNIIIADFFIDCTGFSGLLIEKALHTGYDDWSHMLPCDSAVAMQTEATDHTVLPYTIATAHDSGWQWRIPLQHRVGNGLVYCSQYQADQQAIDTLTGSVAGTAINEPRVIKFKTGRRRKGWNKNCLALGLASGFVEPLESTSIHLIMSGIVRFLRLFPFQGITHQAIDEYNKQLQSEIENIRDFIVLHYKVTQRQDSAFWRHCSAMEVPESLQHKIDLFKETGRVFLDDGDIFRVDSWTQVMLGQGLMPKQHHLIADMLSEQELEKLLNGIKRQIQQRLETLPAHHQFIEQYCAS</sequence>
<gene>
    <name evidence="3" type="ORF">GCM10007894_14970</name>
</gene>
<keyword evidence="2" id="KW-0285">Flavoprotein</keyword>